<dbReference type="EMBL" id="JALKCG010000001">
    <property type="protein sequence ID" value="MCK0207043.1"/>
    <property type="molecule type" value="Genomic_DNA"/>
</dbReference>
<name>A0ABT0DID4_9HYPH</name>
<dbReference type="RefSeq" id="WP_247198721.1">
    <property type="nucleotide sequence ID" value="NZ_JALKCG010000001.1"/>
</dbReference>
<comment type="caution">
    <text evidence="2">The sequence shown here is derived from an EMBL/GenBank/DDBJ whole genome shotgun (WGS) entry which is preliminary data.</text>
</comment>
<organism evidence="2 3">
    <name type="scientific">Ancylobacter koreensis</name>
    <dbReference type="NCBI Taxonomy" id="266121"/>
    <lineage>
        <taxon>Bacteria</taxon>
        <taxon>Pseudomonadati</taxon>
        <taxon>Pseudomonadota</taxon>
        <taxon>Alphaproteobacteria</taxon>
        <taxon>Hyphomicrobiales</taxon>
        <taxon>Xanthobacteraceae</taxon>
        <taxon>Ancylobacter</taxon>
    </lineage>
</organism>
<dbReference type="Gene3D" id="3.40.50.12500">
    <property type="match status" value="1"/>
</dbReference>
<evidence type="ECO:0000313" key="2">
    <source>
        <dbReference type="EMBL" id="MCK0207043.1"/>
    </source>
</evidence>
<evidence type="ECO:0000313" key="3">
    <source>
        <dbReference type="Proteomes" id="UP001202867"/>
    </source>
</evidence>
<gene>
    <name evidence="2" type="ORF">MWN33_03245</name>
</gene>
<evidence type="ECO:0000256" key="1">
    <source>
        <dbReference type="ARBA" id="ARBA00038414"/>
    </source>
</evidence>
<dbReference type="PANTHER" id="PTHR28047">
    <property type="entry name" value="PROTEIN DCG1"/>
    <property type="match status" value="1"/>
</dbReference>
<dbReference type="Proteomes" id="UP001202867">
    <property type="component" value="Unassembled WGS sequence"/>
</dbReference>
<keyword evidence="3" id="KW-1185">Reference proteome</keyword>
<dbReference type="Pfam" id="PF01177">
    <property type="entry name" value="Asp_Glu_race"/>
    <property type="match status" value="1"/>
</dbReference>
<proteinExistence type="inferred from homology"/>
<protein>
    <submittedName>
        <fullName evidence="2">Aspartate/glutamate racemase family protein</fullName>
    </submittedName>
</protein>
<dbReference type="InterPro" id="IPR015942">
    <property type="entry name" value="Asp/Glu/hydantoin_racemase"/>
</dbReference>
<dbReference type="PANTHER" id="PTHR28047:SF5">
    <property type="entry name" value="PROTEIN DCG1"/>
    <property type="match status" value="1"/>
</dbReference>
<sequence>MRILVLNPNMTDAVTQMLLAAARPAAAVGTELTGLTAARGVPYIASRSEAQIAGAITLEMLAEHHRDYDAVVLAAFGDPGLLPARELFDIPIIGMAEAAMLTACTLGQRFGIVTFTTTMGNWYQDTVDTYRLGARCAGIRARSLAFSSIENVQAEREQAIAELSREAVEIDGADVVILGGAPLAGMAGRLRAQVPVPIVDPIVAAVKMAETLVTLAPRKAQAGTFSRPPAKPTHGLAAPLAARIEHLDENRVALAPAAQ</sequence>
<dbReference type="InterPro" id="IPR053714">
    <property type="entry name" value="Iso_Racemase_Enz_sf"/>
</dbReference>
<dbReference type="InterPro" id="IPR052186">
    <property type="entry name" value="Hydantoin_racemase-like"/>
</dbReference>
<accession>A0ABT0DID4</accession>
<reference evidence="3" key="1">
    <citation type="submission" date="2023-07" db="EMBL/GenBank/DDBJ databases">
        <title>Ancylobacter moscoviensis sp. nov., facultatively methylotrophic bacteria from activated sludge and the reclassification of Starkeya novella (Starkey 1934) Kelly et al. 2000 as Ancylobacter novellus comb. nov., Starkeya koreensis Im et al. 2006 as Ancylobacter koreensis comb.nov., Angulomicrobium tetraedrale Vasil'eva et al. 1986 as Ancylobacter tetraedralis comb. nov., Angulomicrobium amanitiforme Fritz et al. 2004 as Ancylobacter amanitiformis comb. nov. and Methylorhabdus multivorans Doronina et al. 1996 as Ancylobacter multivorans comb. nov. and emended description of the genus Ancylobacter.</title>
        <authorList>
            <person name="Doronina N."/>
            <person name="Chemodurova A."/>
            <person name="Grouzdev D."/>
            <person name="Koziaeva V."/>
            <person name="Shi W."/>
            <person name="Wu L."/>
            <person name="Kaparullina E."/>
        </authorList>
    </citation>
    <scope>NUCLEOTIDE SEQUENCE [LARGE SCALE GENOMIC DNA]</scope>
    <source>
        <strain evidence="3">Jip08</strain>
    </source>
</reference>
<comment type="similarity">
    <text evidence="1">Belongs to the HyuE racemase family.</text>
</comment>